<organism evidence="2 3">
    <name type="scientific">Durusdinium trenchii</name>
    <dbReference type="NCBI Taxonomy" id="1381693"/>
    <lineage>
        <taxon>Eukaryota</taxon>
        <taxon>Sar</taxon>
        <taxon>Alveolata</taxon>
        <taxon>Dinophyceae</taxon>
        <taxon>Suessiales</taxon>
        <taxon>Symbiodiniaceae</taxon>
        <taxon>Durusdinium</taxon>
    </lineage>
</organism>
<feature type="region of interest" description="Disordered" evidence="1">
    <location>
        <begin position="397"/>
        <end position="437"/>
    </location>
</feature>
<feature type="region of interest" description="Disordered" evidence="1">
    <location>
        <begin position="149"/>
        <end position="169"/>
    </location>
</feature>
<evidence type="ECO:0000256" key="1">
    <source>
        <dbReference type="SAM" id="MobiDB-lite"/>
    </source>
</evidence>
<feature type="compositionally biased region" description="Basic and acidic residues" evidence="1">
    <location>
        <begin position="534"/>
        <end position="546"/>
    </location>
</feature>
<evidence type="ECO:0000313" key="3">
    <source>
        <dbReference type="Proteomes" id="UP001642484"/>
    </source>
</evidence>
<proteinExistence type="predicted"/>
<sequence length="647" mass="72327">MSRKDRSRSPSSADSLQISKTIAGFGRYPQKRPRGLPVDTLGCMKLDDIMRCWGFAQGLEEKDIMHAVRQHMFRETAGGGSLRFAMDGDADGGIVIRVMPTDRDVDRGGRPHRSRGLRDMPYEGVLGRAFGMRPPEQRVPKMIGSVLRTPLPKPMPTSPNVNGALSRAKQKGNKLDMSLDDVIRSEEVIDLEADDRVNPFSRKREQVLNKVRQMGLHPDTMHLRRAPQDTDFFPKGGRRGEGRNHRRRWSPQEKVQRWVSWVVQAGYQELGIMLAEGGWVDIAALAAAIPKSRPDFGDFDAEKLKVFIQERSDRVSSKRQPWELADREWMLETGRIDKNVLGELKLKQKVHANYESLINFFSKFGRKGPTSKELEAAIMEADDKLKFLMAKKIKDKKGPQPAEVLHPEEQVEEAVPAAEDADMDGEDPEEEEAECDPEIECEVEGEMAEIEGGEDAEVAEETVEEIAQEEQEDAMEVEEDGEGDAQVVAEHEDQEEIEENGEQDAHDDVEEQDAQEIEQDAEQIAEECFTPQEADVKGEDPEEKAGVEGPPDDVDIGLYHRRPLVTAPAVIPPEAEATLEAAVQAQQKIRSALKAPEDGPELEDEVVTQLRDLKARCLAIPDDLPSTAKNFGSNFAPYCQEPNSIAS</sequence>
<feature type="region of interest" description="Disordered" evidence="1">
    <location>
        <begin position="449"/>
        <end position="557"/>
    </location>
</feature>
<feature type="compositionally biased region" description="Acidic residues" evidence="1">
    <location>
        <begin position="419"/>
        <end position="437"/>
    </location>
</feature>
<gene>
    <name evidence="2" type="ORF">CCMP2556_LOCUS19591</name>
</gene>
<protein>
    <recommendedName>
        <fullName evidence="4">2'-phosphotransferase</fullName>
    </recommendedName>
</protein>
<evidence type="ECO:0000313" key="2">
    <source>
        <dbReference type="EMBL" id="CAK9034664.1"/>
    </source>
</evidence>
<feature type="compositionally biased region" description="Acidic residues" evidence="1">
    <location>
        <begin position="449"/>
        <end position="483"/>
    </location>
</feature>
<feature type="region of interest" description="Disordered" evidence="1">
    <location>
        <begin position="226"/>
        <end position="249"/>
    </location>
</feature>
<comment type="caution">
    <text evidence="2">The sequence shown here is derived from an EMBL/GenBank/DDBJ whole genome shotgun (WGS) entry which is preliminary data.</text>
</comment>
<reference evidence="2 3" key="1">
    <citation type="submission" date="2024-02" db="EMBL/GenBank/DDBJ databases">
        <authorList>
            <person name="Chen Y."/>
            <person name="Shah S."/>
            <person name="Dougan E. K."/>
            <person name="Thang M."/>
            <person name="Chan C."/>
        </authorList>
    </citation>
    <scope>NUCLEOTIDE SEQUENCE [LARGE SCALE GENOMIC DNA]</scope>
</reference>
<keyword evidence="3" id="KW-1185">Reference proteome</keyword>
<feature type="compositionally biased region" description="Acidic residues" evidence="1">
    <location>
        <begin position="492"/>
        <end position="525"/>
    </location>
</feature>
<evidence type="ECO:0008006" key="4">
    <source>
        <dbReference type="Google" id="ProtNLM"/>
    </source>
</evidence>
<dbReference type="EMBL" id="CAXAMN010011225">
    <property type="protein sequence ID" value="CAK9034664.1"/>
    <property type="molecule type" value="Genomic_DNA"/>
</dbReference>
<accession>A0ABP0L658</accession>
<dbReference type="Proteomes" id="UP001642484">
    <property type="component" value="Unassembled WGS sequence"/>
</dbReference>
<name>A0ABP0L658_9DINO</name>